<reference evidence="1 2" key="1">
    <citation type="submission" date="2012-08" db="EMBL/GenBank/DDBJ databases">
        <title>The Genome Sequence of Barnesiella intestinihominis YIT 11860.</title>
        <authorList>
            <consortium name="The Broad Institute Genome Sequencing Platform"/>
            <person name="Earl A."/>
            <person name="Ward D."/>
            <person name="Feldgarden M."/>
            <person name="Gevers D."/>
            <person name="Morotomi M."/>
            <person name="Walker B."/>
            <person name="Young S.K."/>
            <person name="Zeng Q."/>
            <person name="Gargeya S."/>
            <person name="Fitzgerald M."/>
            <person name="Haas B."/>
            <person name="Abouelleil A."/>
            <person name="Alvarado L."/>
            <person name="Arachchi H.M."/>
            <person name="Berlin A.M."/>
            <person name="Chapman S.B."/>
            <person name="Goldberg J."/>
            <person name="Griggs A."/>
            <person name="Gujja S."/>
            <person name="Hansen M."/>
            <person name="Howarth C."/>
            <person name="Imamovic A."/>
            <person name="Larimer J."/>
            <person name="McCowen C."/>
            <person name="Montmayeur A."/>
            <person name="Murphy C."/>
            <person name="Neiman D."/>
            <person name="Pearson M."/>
            <person name="Priest M."/>
            <person name="Roberts A."/>
            <person name="Saif S."/>
            <person name="Shea T."/>
            <person name="Sisk P."/>
            <person name="Sykes S."/>
            <person name="Wortman J."/>
            <person name="Nusbaum C."/>
            <person name="Birren B."/>
        </authorList>
    </citation>
    <scope>NUCLEOTIDE SEQUENCE [LARGE SCALE GENOMIC DNA]</scope>
    <source>
        <strain evidence="1 2">YIT 11860</strain>
    </source>
</reference>
<proteinExistence type="predicted"/>
<accession>K0XFN5</accession>
<dbReference type="RefSeq" id="WP_008862497.1">
    <property type="nucleotide sequence ID" value="NZ_JH815205.1"/>
</dbReference>
<dbReference type="AlphaFoldDB" id="K0XFN5"/>
<comment type="caution">
    <text evidence="1">The sequence shown here is derived from an EMBL/GenBank/DDBJ whole genome shotgun (WGS) entry which is preliminary data.</text>
</comment>
<sequence>MPLLFSIPHAPDIGSVENPQINSNEILVDNLIPINSVRDRELSFD</sequence>
<evidence type="ECO:0000313" key="1">
    <source>
        <dbReference type="EMBL" id="EJZ62750.1"/>
    </source>
</evidence>
<gene>
    <name evidence="1" type="ORF">HMPREF9448_02101</name>
</gene>
<evidence type="ECO:0000313" key="2">
    <source>
        <dbReference type="Proteomes" id="UP000006044"/>
    </source>
</evidence>
<dbReference type="HOGENOM" id="CLU_3196552_0_0_10"/>
<dbReference type="EMBL" id="ADLE01000015">
    <property type="protein sequence ID" value="EJZ62750.1"/>
    <property type="molecule type" value="Genomic_DNA"/>
</dbReference>
<dbReference type="Proteomes" id="UP000006044">
    <property type="component" value="Unassembled WGS sequence"/>
</dbReference>
<dbReference type="GeneID" id="77850126"/>
<protein>
    <submittedName>
        <fullName evidence="1">Uncharacterized protein</fullName>
    </submittedName>
</protein>
<organism evidence="1 2">
    <name type="scientific">Barnesiella intestinihominis YIT 11860</name>
    <dbReference type="NCBI Taxonomy" id="742726"/>
    <lineage>
        <taxon>Bacteria</taxon>
        <taxon>Pseudomonadati</taxon>
        <taxon>Bacteroidota</taxon>
        <taxon>Bacteroidia</taxon>
        <taxon>Bacteroidales</taxon>
        <taxon>Barnesiellaceae</taxon>
        <taxon>Barnesiella</taxon>
    </lineage>
</organism>
<keyword evidence="2" id="KW-1185">Reference proteome</keyword>
<name>K0XFN5_9BACT</name>